<reference evidence="1" key="1">
    <citation type="submission" date="2023-08" db="EMBL/GenBank/DDBJ databases">
        <authorList>
            <person name="Alioto T."/>
            <person name="Alioto T."/>
            <person name="Gomez Garrido J."/>
        </authorList>
    </citation>
    <scope>NUCLEOTIDE SEQUENCE</scope>
</reference>
<dbReference type="AlphaFoldDB" id="A0AA36AH35"/>
<dbReference type="EMBL" id="OX597814">
    <property type="protein sequence ID" value="CAI9715363.1"/>
    <property type="molecule type" value="Genomic_DNA"/>
</dbReference>
<protein>
    <submittedName>
        <fullName evidence="1">Uncharacterized protein</fullName>
    </submittedName>
</protein>
<evidence type="ECO:0000313" key="1">
    <source>
        <dbReference type="EMBL" id="CAI9715363.1"/>
    </source>
</evidence>
<name>A0AA36AH35_OCTVU</name>
<evidence type="ECO:0000313" key="2">
    <source>
        <dbReference type="Proteomes" id="UP001162480"/>
    </source>
</evidence>
<gene>
    <name evidence="1" type="ORF">OCTVUL_1B031227</name>
</gene>
<sequence length="138" mass="15897">MVKLCSVHNPKRMLSLELKFPMSGFSSCWSPYLTERWTVQSWKQVKGRRVMTHKPIMCHDTECPMFGTPYDLNECEANRLTKSRLDETGMLSLNITAVSKVSDEVSGKTVVAKKARQYRPGVDIALPQRYYIECAREF</sequence>
<accession>A0AA36AH35</accession>
<dbReference type="Proteomes" id="UP001162480">
    <property type="component" value="Chromosome 1"/>
</dbReference>
<organism evidence="1 2">
    <name type="scientific">Octopus vulgaris</name>
    <name type="common">Common octopus</name>
    <dbReference type="NCBI Taxonomy" id="6645"/>
    <lineage>
        <taxon>Eukaryota</taxon>
        <taxon>Metazoa</taxon>
        <taxon>Spiralia</taxon>
        <taxon>Lophotrochozoa</taxon>
        <taxon>Mollusca</taxon>
        <taxon>Cephalopoda</taxon>
        <taxon>Coleoidea</taxon>
        <taxon>Octopodiformes</taxon>
        <taxon>Octopoda</taxon>
        <taxon>Incirrata</taxon>
        <taxon>Octopodidae</taxon>
        <taxon>Octopus</taxon>
    </lineage>
</organism>
<proteinExistence type="predicted"/>
<keyword evidence="2" id="KW-1185">Reference proteome</keyword>